<feature type="domain" description="Thiamine pyrophosphate enzyme N-terminal TPP-binding" evidence="6">
    <location>
        <begin position="21"/>
        <end position="137"/>
    </location>
</feature>
<evidence type="ECO:0000313" key="8">
    <source>
        <dbReference type="Proteomes" id="UP000304148"/>
    </source>
</evidence>
<evidence type="ECO:0000259" key="4">
    <source>
        <dbReference type="Pfam" id="PF00205"/>
    </source>
</evidence>
<organism evidence="7 8">
    <name type="scientific">Paenibacillus alvei</name>
    <name type="common">Bacillus alvei</name>
    <dbReference type="NCBI Taxonomy" id="44250"/>
    <lineage>
        <taxon>Bacteria</taxon>
        <taxon>Bacillati</taxon>
        <taxon>Bacillota</taxon>
        <taxon>Bacilli</taxon>
        <taxon>Bacillales</taxon>
        <taxon>Paenibacillaceae</taxon>
        <taxon>Paenibacillus</taxon>
    </lineage>
</organism>
<comment type="similarity">
    <text evidence="1 3">Belongs to the TPP enzyme family.</text>
</comment>
<reference evidence="8" key="1">
    <citation type="submission" date="2018-08" db="EMBL/GenBank/DDBJ databases">
        <authorList>
            <person name="Chevrot R."/>
        </authorList>
    </citation>
    <scope>NUCLEOTIDE SEQUENCE [LARGE SCALE GENOMIC DNA]</scope>
</reference>
<keyword evidence="2 3" id="KW-0786">Thiamine pyrophosphate</keyword>
<dbReference type="GO" id="GO:0003824">
    <property type="term" value="F:catalytic activity"/>
    <property type="evidence" value="ECO:0007669"/>
    <property type="project" value="InterPro"/>
</dbReference>
<dbReference type="Pfam" id="PF00205">
    <property type="entry name" value="TPP_enzyme_M"/>
    <property type="match status" value="1"/>
</dbReference>
<dbReference type="InterPro" id="IPR029061">
    <property type="entry name" value="THDP-binding"/>
</dbReference>
<dbReference type="PANTHER" id="PTHR42981:SF2">
    <property type="entry name" value="PYRUVATE DEHYDROGENASE [UBIQUINONE]"/>
    <property type="match status" value="1"/>
</dbReference>
<evidence type="ECO:0000259" key="5">
    <source>
        <dbReference type="Pfam" id="PF02775"/>
    </source>
</evidence>
<gene>
    <name evidence="7" type="ORF">PBLR_12835</name>
</gene>
<dbReference type="Gene3D" id="3.40.50.970">
    <property type="match status" value="2"/>
</dbReference>
<dbReference type="Gene3D" id="3.40.50.1220">
    <property type="entry name" value="TPP-binding domain"/>
    <property type="match status" value="1"/>
</dbReference>
<feature type="domain" description="Thiamine pyrophosphate enzyme central" evidence="4">
    <location>
        <begin position="205"/>
        <end position="333"/>
    </location>
</feature>
<dbReference type="PANTHER" id="PTHR42981">
    <property type="entry name" value="PYRUVATE DEHYDROGENASE [UBIQUINONE]"/>
    <property type="match status" value="1"/>
</dbReference>
<dbReference type="InterPro" id="IPR047211">
    <property type="entry name" value="POXB-like"/>
</dbReference>
<dbReference type="Pfam" id="PF02776">
    <property type="entry name" value="TPP_enzyme_N"/>
    <property type="match status" value="1"/>
</dbReference>
<keyword evidence="7" id="KW-0670">Pyruvate</keyword>
<dbReference type="SUPFAM" id="SSF52518">
    <property type="entry name" value="Thiamin diphosphate-binding fold (THDP-binding)"/>
    <property type="match status" value="2"/>
</dbReference>
<dbReference type="GO" id="GO:0030976">
    <property type="term" value="F:thiamine pyrophosphate binding"/>
    <property type="evidence" value="ECO:0007669"/>
    <property type="project" value="InterPro"/>
</dbReference>
<feature type="domain" description="Thiamine pyrophosphate enzyme TPP-binding" evidence="5">
    <location>
        <begin position="396"/>
        <end position="539"/>
    </location>
</feature>
<evidence type="ECO:0000256" key="1">
    <source>
        <dbReference type="ARBA" id="ARBA00007812"/>
    </source>
</evidence>
<dbReference type="Proteomes" id="UP000304148">
    <property type="component" value="Chromosome"/>
</dbReference>
<dbReference type="InterPro" id="IPR000399">
    <property type="entry name" value="TPP-bd_CS"/>
</dbReference>
<proteinExistence type="inferred from homology"/>
<dbReference type="PROSITE" id="PS00187">
    <property type="entry name" value="TPP_ENZYMES"/>
    <property type="match status" value="1"/>
</dbReference>
<dbReference type="RefSeq" id="WP_138186344.1">
    <property type="nucleotide sequence ID" value="NZ_LS992241.1"/>
</dbReference>
<dbReference type="InterPro" id="IPR047210">
    <property type="entry name" value="TPP_PYR_POXB-like"/>
</dbReference>
<dbReference type="InterPro" id="IPR011766">
    <property type="entry name" value="TPP_enzyme_TPP-bd"/>
</dbReference>
<dbReference type="Pfam" id="PF02775">
    <property type="entry name" value="TPP_enzyme_C"/>
    <property type="match status" value="1"/>
</dbReference>
<dbReference type="InterPro" id="IPR012000">
    <property type="entry name" value="Thiamin_PyroP_enz_cen_dom"/>
</dbReference>
<sequence>MSIFPEVAKGNQLQERTETQKVADLIIEQLKLWGVKRIYGVIGDAIFGLMEGLSRQNDLEWISVKHESVAAMMASAEAKLTGRIGVCAAQMGPGLTNLMTGLGDAYLDRVPVLAISGQAPTPKIGTAYKQYIDQQALVQAITGFSRIVVHPNAIVDTLAQAMFTAMEQEIPVHLSIPSDLWTLPCGAKPREPIRITNQIAGQSQIQQAANLMLKAKRPVILAGNRANHACDSIRKLADRWGCGIVMSYGAKGIIADSHPYLLGGLGEGGNPFASDLCKQADVVLAIGTSWWPEYHVPEHVQVIHIEERISVIGEVIPSQVGIVGNIADIIRNLTEGMTDYRSNPEWLRLVNQCKESWNEQNKLERAISLSPLHPALIVCVVEQHIDKDAIIALDEGDVTLWFLRNFKGTTHHLVLSERWRTMGFGLPAAMAAKCSFPNRQVVCVTGDGGLGMVQADLITAARYGLPITVIVFNNGTLQMEQDKMMMKHLRPFGTDISNPNFVQIAEASGWVAKRAKTNDELRIALDEAKSTSKPYLIDVLTAKITHPDFQIQK</sequence>
<dbReference type="EMBL" id="LS992241">
    <property type="protein sequence ID" value="SYX84413.1"/>
    <property type="molecule type" value="Genomic_DNA"/>
</dbReference>
<name>A0A383RC81_PAEAL</name>
<dbReference type="InterPro" id="IPR029035">
    <property type="entry name" value="DHS-like_NAD/FAD-binding_dom"/>
</dbReference>
<dbReference type="GO" id="GO:0000287">
    <property type="term" value="F:magnesium ion binding"/>
    <property type="evidence" value="ECO:0007669"/>
    <property type="project" value="InterPro"/>
</dbReference>
<accession>A0A383RC81</accession>
<dbReference type="SUPFAM" id="SSF52467">
    <property type="entry name" value="DHS-like NAD/FAD-binding domain"/>
    <property type="match status" value="1"/>
</dbReference>
<evidence type="ECO:0000313" key="7">
    <source>
        <dbReference type="EMBL" id="SYX84413.1"/>
    </source>
</evidence>
<evidence type="ECO:0000259" key="6">
    <source>
        <dbReference type="Pfam" id="PF02776"/>
    </source>
</evidence>
<evidence type="ECO:0000256" key="2">
    <source>
        <dbReference type="ARBA" id="ARBA00023052"/>
    </source>
</evidence>
<dbReference type="CDD" id="cd07039">
    <property type="entry name" value="TPP_PYR_POX"/>
    <property type="match status" value="1"/>
</dbReference>
<dbReference type="AlphaFoldDB" id="A0A383RC81"/>
<dbReference type="InterPro" id="IPR012001">
    <property type="entry name" value="Thiamin_PyroP_enz_TPP-bd_dom"/>
</dbReference>
<evidence type="ECO:0000256" key="3">
    <source>
        <dbReference type="RuleBase" id="RU362132"/>
    </source>
</evidence>
<protein>
    <submittedName>
        <fullName evidence="7">Pyruvate oxidase</fullName>
    </submittedName>
</protein>